<dbReference type="GO" id="GO:0008270">
    <property type="term" value="F:zinc ion binding"/>
    <property type="evidence" value="ECO:0007669"/>
    <property type="project" value="UniProtKB-KW"/>
</dbReference>
<feature type="region of interest" description="Disordered" evidence="4">
    <location>
        <begin position="317"/>
        <end position="356"/>
    </location>
</feature>
<keyword evidence="1" id="KW-0479">Metal-binding</keyword>
<feature type="compositionally biased region" description="Low complexity" evidence="4">
    <location>
        <begin position="173"/>
        <end position="186"/>
    </location>
</feature>
<proteinExistence type="predicted"/>
<dbReference type="InterPro" id="IPR036236">
    <property type="entry name" value="Znf_C2H2_sf"/>
</dbReference>
<name>A0A8K0ABQ0_BRALA</name>
<dbReference type="EMBL" id="OV696694">
    <property type="protein sequence ID" value="CAH1273000.1"/>
    <property type="molecule type" value="Genomic_DNA"/>
</dbReference>
<keyword evidence="2" id="KW-0863">Zinc-finger</keyword>
<feature type="region of interest" description="Disordered" evidence="4">
    <location>
        <begin position="402"/>
        <end position="474"/>
    </location>
</feature>
<dbReference type="InterPro" id="IPR022776">
    <property type="entry name" value="TRM13/UPF0224_CHHC_Znf_dom"/>
</dbReference>
<accession>A0A8K0ABQ0</accession>
<protein>
    <submittedName>
        <fullName evidence="6">GTSF1 protein</fullName>
    </submittedName>
</protein>
<dbReference type="Proteomes" id="UP000838412">
    <property type="component" value="Chromosome 9"/>
</dbReference>
<dbReference type="AlphaFoldDB" id="A0A8K0ABQ0"/>
<dbReference type="Pfam" id="PF05253">
    <property type="entry name" value="zf-U11-48K"/>
    <property type="match status" value="1"/>
</dbReference>
<dbReference type="InterPro" id="IPR051591">
    <property type="entry name" value="UPF0224_FAM112_RNA_Proc"/>
</dbReference>
<feature type="region of interest" description="Disordered" evidence="4">
    <location>
        <begin position="112"/>
        <end position="187"/>
    </location>
</feature>
<evidence type="ECO:0000256" key="2">
    <source>
        <dbReference type="ARBA" id="ARBA00022771"/>
    </source>
</evidence>
<dbReference type="PANTHER" id="PTHR21402">
    <property type="entry name" value="GAMETOCYTE SPECIFIC FACTOR 1-RELATED"/>
    <property type="match status" value="1"/>
</dbReference>
<feature type="compositionally biased region" description="Low complexity" evidence="4">
    <location>
        <begin position="126"/>
        <end position="137"/>
    </location>
</feature>
<evidence type="ECO:0000313" key="6">
    <source>
        <dbReference type="EMBL" id="CAH1273000.1"/>
    </source>
</evidence>
<feature type="compositionally biased region" description="Polar residues" evidence="4">
    <location>
        <begin position="328"/>
        <end position="348"/>
    </location>
</feature>
<sequence length="532" mass="56856">MARVWGKYNTMDVVDPNEEFVCPYDPVHVIRASRMPYHLMKCRRNYAHNDMRTCPFNARHVVPIGEHRHHIANCPDRKVLDVHTSFETEEQEGGYFKGCTAVPAYNSWEAPPAEENWEQEAEHHNAAAAAAQAPQEQGGDQELTAKDLALMTPAQKKNYKRKLRKEQERKAAESAAQANGSAASNSTKLRIPQNFSAAACFAPQQPAVQHGIQPAQPNNLTYSLNMGGVGRGLLMSQRSAGPPPIKRPGPRIAANIFGNSAAATAPQHQAMSNGHAIPTAQNQSLTNGHGAPTVQAAAHTQVVTNGHSIPTAQMPQYQATNGHGIPSSMGQMPPNQALANSHGSTPAQMPQYPAVANGHSNGVSAAAMAPLSSQPLSDAELLMCLGRGRGLSGYRQMLQPPTVGQAVARSSSNGSIPELEGLANRHSSPDVAGGPAMIGAASALPPPRFDSPSSSASDSQTEVSDEKVGDSKKKRLYKLQKKLAQISALEANAGQGRQLSEKEKAKVQTKPALQAELMELEWQLQDLGLGEN</sequence>
<dbReference type="OrthoDB" id="10069248at2759"/>
<dbReference type="SUPFAM" id="SSF57667">
    <property type="entry name" value="beta-beta-alpha zinc fingers"/>
    <property type="match status" value="1"/>
</dbReference>
<evidence type="ECO:0000256" key="3">
    <source>
        <dbReference type="ARBA" id="ARBA00022833"/>
    </source>
</evidence>
<evidence type="ECO:0000259" key="5">
    <source>
        <dbReference type="Pfam" id="PF05253"/>
    </source>
</evidence>
<feature type="compositionally biased region" description="Low complexity" evidence="4">
    <location>
        <begin position="450"/>
        <end position="459"/>
    </location>
</feature>
<keyword evidence="7" id="KW-1185">Reference proteome</keyword>
<feature type="domain" description="CHHC U11-48K-type" evidence="5">
    <location>
        <begin position="21"/>
        <end position="43"/>
    </location>
</feature>
<reference evidence="6" key="1">
    <citation type="submission" date="2022-01" db="EMBL/GenBank/DDBJ databases">
        <authorList>
            <person name="Braso-Vives M."/>
        </authorList>
    </citation>
    <scope>NUCLEOTIDE SEQUENCE</scope>
</reference>
<evidence type="ECO:0000256" key="4">
    <source>
        <dbReference type="SAM" id="MobiDB-lite"/>
    </source>
</evidence>
<gene>
    <name evidence="6" type="primary">GTSF1</name>
    <name evidence="6" type="ORF">BLAG_LOCUS24483</name>
</gene>
<dbReference type="PANTHER" id="PTHR21402:SF5">
    <property type="entry name" value="GAMETOCYTE SPECIFIC FACTOR 1"/>
    <property type="match status" value="1"/>
</dbReference>
<evidence type="ECO:0000256" key="1">
    <source>
        <dbReference type="ARBA" id="ARBA00022723"/>
    </source>
</evidence>
<keyword evidence="3" id="KW-0862">Zinc</keyword>
<organism evidence="6 7">
    <name type="scientific">Branchiostoma lanceolatum</name>
    <name type="common">Common lancelet</name>
    <name type="synonym">Amphioxus lanceolatum</name>
    <dbReference type="NCBI Taxonomy" id="7740"/>
    <lineage>
        <taxon>Eukaryota</taxon>
        <taxon>Metazoa</taxon>
        <taxon>Chordata</taxon>
        <taxon>Cephalochordata</taxon>
        <taxon>Leptocardii</taxon>
        <taxon>Amphioxiformes</taxon>
        <taxon>Branchiostomatidae</taxon>
        <taxon>Branchiostoma</taxon>
    </lineage>
</organism>
<evidence type="ECO:0000313" key="7">
    <source>
        <dbReference type="Proteomes" id="UP000838412"/>
    </source>
</evidence>